<feature type="transmembrane region" description="Helical" evidence="1">
    <location>
        <begin position="30"/>
        <end position="54"/>
    </location>
</feature>
<reference evidence="2" key="1">
    <citation type="submission" date="2019-08" db="EMBL/GenBank/DDBJ databases">
        <authorList>
            <person name="Kucharzyk K."/>
            <person name="Murdoch R.W."/>
            <person name="Higgins S."/>
            <person name="Loffler F."/>
        </authorList>
    </citation>
    <scope>NUCLEOTIDE SEQUENCE</scope>
</reference>
<sequence length="92" mass="9480">MAVNIDLAKIMPKVPSISATIIPRLIASPAMYSALSLSFAPIFLATSAVAPMPIAPMTLPRVNMICTPKFTPAISAAVSLPTIAVSAVQTSV</sequence>
<evidence type="ECO:0000256" key="1">
    <source>
        <dbReference type="SAM" id="Phobius"/>
    </source>
</evidence>
<comment type="caution">
    <text evidence="2">The sequence shown here is derived from an EMBL/GenBank/DDBJ whole genome shotgun (WGS) entry which is preliminary data.</text>
</comment>
<keyword evidence="1" id="KW-1133">Transmembrane helix</keyword>
<gene>
    <name evidence="2" type="ORF">SDC9_203598</name>
</gene>
<dbReference type="AlphaFoldDB" id="A0A645J609"/>
<keyword evidence="1" id="KW-0472">Membrane</keyword>
<evidence type="ECO:0000313" key="2">
    <source>
        <dbReference type="EMBL" id="MPN55914.1"/>
    </source>
</evidence>
<keyword evidence="1" id="KW-0812">Transmembrane</keyword>
<dbReference type="EMBL" id="VSSQ01125666">
    <property type="protein sequence ID" value="MPN55914.1"/>
    <property type="molecule type" value="Genomic_DNA"/>
</dbReference>
<name>A0A645J609_9ZZZZ</name>
<proteinExistence type="predicted"/>
<accession>A0A645J609</accession>
<organism evidence="2">
    <name type="scientific">bioreactor metagenome</name>
    <dbReference type="NCBI Taxonomy" id="1076179"/>
    <lineage>
        <taxon>unclassified sequences</taxon>
        <taxon>metagenomes</taxon>
        <taxon>ecological metagenomes</taxon>
    </lineage>
</organism>
<protein>
    <submittedName>
        <fullName evidence="2">Uncharacterized protein</fullName>
    </submittedName>
</protein>